<dbReference type="AlphaFoldDB" id="A0A944CBA8"/>
<evidence type="ECO:0000256" key="9">
    <source>
        <dbReference type="ARBA" id="ARBA00048988"/>
    </source>
</evidence>
<evidence type="ECO:0000256" key="5">
    <source>
        <dbReference type="ARBA" id="ARBA00022840"/>
    </source>
</evidence>
<dbReference type="Proteomes" id="UP000705379">
    <property type="component" value="Unassembled WGS sequence"/>
</dbReference>
<dbReference type="Gene3D" id="1.10.10.160">
    <property type="match status" value="1"/>
</dbReference>
<evidence type="ECO:0000313" key="13">
    <source>
        <dbReference type="EMBL" id="MBS8259355.1"/>
    </source>
</evidence>
<dbReference type="InterPro" id="IPR013986">
    <property type="entry name" value="DExx_box_DNA_helicase_dom_sf"/>
</dbReference>
<feature type="region of interest" description="Disordered" evidence="11">
    <location>
        <begin position="966"/>
        <end position="989"/>
    </location>
</feature>
<dbReference type="SUPFAM" id="SSF52540">
    <property type="entry name" value="P-loop containing nucleoside triphosphate hydrolases"/>
    <property type="match status" value="1"/>
</dbReference>
<keyword evidence="3 10" id="KW-0378">Hydrolase</keyword>
<evidence type="ECO:0000256" key="2">
    <source>
        <dbReference type="ARBA" id="ARBA00022741"/>
    </source>
</evidence>
<dbReference type="Pfam" id="PF13361">
    <property type="entry name" value="UvrD_C"/>
    <property type="match status" value="1"/>
</dbReference>
<name>A0A944CBA8_9HYPH</name>
<accession>A0A944CBA8</accession>
<dbReference type="PANTHER" id="PTHR11070:SF63">
    <property type="entry name" value="DNA HELICASE IV"/>
    <property type="match status" value="1"/>
</dbReference>
<evidence type="ECO:0000256" key="4">
    <source>
        <dbReference type="ARBA" id="ARBA00022806"/>
    </source>
</evidence>
<gene>
    <name evidence="13" type="ORF">DYI23_03890</name>
</gene>
<dbReference type="GO" id="GO:0043138">
    <property type="term" value="F:3'-5' DNA helicase activity"/>
    <property type="evidence" value="ECO:0007669"/>
    <property type="project" value="UniProtKB-EC"/>
</dbReference>
<evidence type="ECO:0000256" key="1">
    <source>
        <dbReference type="ARBA" id="ARBA00009922"/>
    </source>
</evidence>
<keyword evidence="6" id="KW-0413">Isomerase</keyword>
<dbReference type="Gene3D" id="3.30.65.10">
    <property type="entry name" value="Bacterial Topoisomerase I, domain 1"/>
    <property type="match status" value="1"/>
</dbReference>
<comment type="catalytic activity">
    <reaction evidence="7">
        <text>Couples ATP hydrolysis with the unwinding of duplex DNA by translocating in the 3'-5' direction.</text>
        <dbReference type="EC" id="5.6.2.4"/>
    </reaction>
</comment>
<proteinExistence type="inferred from homology"/>
<evidence type="ECO:0000256" key="11">
    <source>
        <dbReference type="SAM" id="MobiDB-lite"/>
    </source>
</evidence>
<comment type="catalytic activity">
    <reaction evidence="9">
        <text>ATP + H2O = ADP + phosphate + H(+)</text>
        <dbReference type="Rhea" id="RHEA:13065"/>
        <dbReference type="ChEBI" id="CHEBI:15377"/>
        <dbReference type="ChEBI" id="CHEBI:15378"/>
        <dbReference type="ChEBI" id="CHEBI:30616"/>
        <dbReference type="ChEBI" id="CHEBI:43474"/>
        <dbReference type="ChEBI" id="CHEBI:456216"/>
        <dbReference type="EC" id="5.6.2.4"/>
    </reaction>
</comment>
<dbReference type="GO" id="GO:0003677">
    <property type="term" value="F:DNA binding"/>
    <property type="evidence" value="ECO:0007669"/>
    <property type="project" value="InterPro"/>
</dbReference>
<dbReference type="PROSITE" id="PS51198">
    <property type="entry name" value="UVRD_HELICASE_ATP_BIND"/>
    <property type="match status" value="1"/>
</dbReference>
<dbReference type="GO" id="GO:0000725">
    <property type="term" value="P:recombinational repair"/>
    <property type="evidence" value="ECO:0007669"/>
    <property type="project" value="TreeGrafter"/>
</dbReference>
<dbReference type="InterPro" id="IPR014016">
    <property type="entry name" value="UvrD-like_ATP-bd"/>
</dbReference>
<feature type="domain" description="UvrD-like helicase ATP-binding" evidence="12">
    <location>
        <begin position="206"/>
        <end position="679"/>
    </location>
</feature>
<dbReference type="InterPro" id="IPR014017">
    <property type="entry name" value="DNA_helicase_UvrD-like_C"/>
</dbReference>
<comment type="caution">
    <text evidence="13">The sequence shown here is derived from an EMBL/GenBank/DDBJ whole genome shotgun (WGS) entry which is preliminary data.</text>
</comment>
<protein>
    <recommendedName>
        <fullName evidence="8">DNA 3'-5' helicase</fullName>
        <ecNumber evidence="8">5.6.2.4</ecNumber>
    </recommendedName>
</protein>
<dbReference type="GO" id="GO:0016787">
    <property type="term" value="F:hydrolase activity"/>
    <property type="evidence" value="ECO:0007669"/>
    <property type="project" value="UniProtKB-UniRule"/>
</dbReference>
<dbReference type="Gene3D" id="3.40.91.30">
    <property type="match status" value="1"/>
</dbReference>
<dbReference type="GO" id="GO:0003916">
    <property type="term" value="F:DNA topoisomerase activity"/>
    <property type="evidence" value="ECO:0007669"/>
    <property type="project" value="InterPro"/>
</dbReference>
<sequence>MKSSPELQTTIKRGTIAGLLLRPLGFEYRCVTLSRKGMNYSGRSSRAIEYAQVAGPPFLTKKLGFSVLVLPLADGSEIQLGGVKHEEADRMILAIRTAWREHFEELVSGTLDDLSVISDVVDRLKRPRRYPSACLLDPFVDRADYALKFLPDLIPDGALPPKQQELVGEILHFRKEPETLRRKAIDLFIEAELVEVAAFLDEIESNPLTPEQRLAVLADEDATLVLAGAGSGKTSVIVAKAAYLVRQGIRAPEDILLLAFGKAAAAEMTERIEERAGVSVTSLTFHALGYEIIREVEKGVPALAPHAIDEAQFRALLRDILINDVASRPDMALLMLKWFSELLQPYKNEWDFKNRSQYYDYVESCELRTLQGELVRSFEELEIANWLYLKGVAYEYEPDYEHPLPGNTRKAYTPDFRLTESGLYIEHFGVRKSKGPDGEIRLVTAPHVDREIYLEGMAWKRRVHQEHGTTLIETYSYERVENRLTEALEEKLAPHVTFNPVPPERILEKLVEMGEIDAFTQTLGTFLQHFKSSGSSLSVCQERAEKSEDKARSLSFLKIFEAVYEAYQLRLGSRIDFEDMIARATRYVASGQYRSRFRHLLVDEFQDISEGRAQLLLALKAQHRDVRIFAVGDDWQSIYRFAGSDLHLMRHFGEIFGGRFAGKDGVHQVVDLGRTFRSVDRIALPARDFVLKNPKQIKKKVVPAKFADGPCFSVVHYRRRQSDHALRSALDALSSRTNGNEATVLLLGRYNFQKPKSLNEISSGYANLSIRFMTVHGSKGLEADHVVILGAVAGRLGFPSEIVDDPLLDLVLPEPENFDHAEERRLFYVALTRAKKSVTILADRDEPSVFVKEVMETPAFGVVSEDREVTPQAKCSECGGRMVSGSVKSRRPFLVCEHRRLCGNTRPTCNACGQDVPMRSKTDPDTFRCSCGEEAPACPECKDGWLVRRSGRYGAFLGCVDFPKCDGKGKIKSEPHATDGTKPQPRSPR</sequence>
<evidence type="ECO:0000256" key="8">
    <source>
        <dbReference type="ARBA" id="ARBA00034808"/>
    </source>
</evidence>
<dbReference type="GO" id="GO:0005694">
    <property type="term" value="C:chromosome"/>
    <property type="evidence" value="ECO:0007669"/>
    <property type="project" value="InterPro"/>
</dbReference>
<feature type="binding site" evidence="10">
    <location>
        <begin position="227"/>
        <end position="234"/>
    </location>
    <ligand>
        <name>ATP</name>
        <dbReference type="ChEBI" id="CHEBI:30616"/>
    </ligand>
</feature>
<dbReference type="GO" id="GO:0005524">
    <property type="term" value="F:ATP binding"/>
    <property type="evidence" value="ECO:0007669"/>
    <property type="project" value="UniProtKB-UniRule"/>
</dbReference>
<evidence type="ECO:0000256" key="6">
    <source>
        <dbReference type="ARBA" id="ARBA00023235"/>
    </source>
</evidence>
<dbReference type="GO" id="GO:0005829">
    <property type="term" value="C:cytosol"/>
    <property type="evidence" value="ECO:0007669"/>
    <property type="project" value="TreeGrafter"/>
</dbReference>
<organism evidence="13 14">
    <name type="scientific">Roseibium polysiphoniae</name>
    <dbReference type="NCBI Taxonomy" id="2571221"/>
    <lineage>
        <taxon>Bacteria</taxon>
        <taxon>Pseudomonadati</taxon>
        <taxon>Pseudomonadota</taxon>
        <taxon>Alphaproteobacteria</taxon>
        <taxon>Hyphomicrobiales</taxon>
        <taxon>Stappiaceae</taxon>
        <taxon>Roseibium</taxon>
    </lineage>
</organism>
<dbReference type="InterPro" id="IPR000212">
    <property type="entry name" value="DNA_helicase_UvrD/REP"/>
</dbReference>
<dbReference type="InterPro" id="IPR027417">
    <property type="entry name" value="P-loop_NTPase"/>
</dbReference>
<keyword evidence="4 10" id="KW-0347">Helicase</keyword>
<reference evidence="13" key="2">
    <citation type="journal article" date="2021" name="Microorganisms">
        <title>Bacterial Dimethylsulfoniopropionate Biosynthesis in the East China Sea.</title>
        <authorList>
            <person name="Liu J."/>
            <person name="Zhang Y."/>
            <person name="Liu J."/>
            <person name="Zhong H."/>
            <person name="Williams B.T."/>
            <person name="Zheng Y."/>
            <person name="Curson A.R.J."/>
            <person name="Sun C."/>
            <person name="Sun H."/>
            <person name="Song D."/>
            <person name="Wagner Mackenzie B."/>
            <person name="Bermejo Martinez A."/>
            <person name="Todd J.D."/>
            <person name="Zhang X.H."/>
        </authorList>
    </citation>
    <scope>NUCLEOTIDE SEQUENCE</scope>
    <source>
        <strain evidence="13">AESS21</strain>
    </source>
</reference>
<dbReference type="GO" id="GO:0006265">
    <property type="term" value="P:DNA topological change"/>
    <property type="evidence" value="ECO:0007669"/>
    <property type="project" value="InterPro"/>
</dbReference>
<dbReference type="EMBL" id="QTKU01000001">
    <property type="protein sequence ID" value="MBS8259355.1"/>
    <property type="molecule type" value="Genomic_DNA"/>
</dbReference>
<dbReference type="InterPro" id="IPR013498">
    <property type="entry name" value="Topo_IA_Znf"/>
</dbReference>
<comment type="similarity">
    <text evidence="1">Belongs to the helicase family. UvrD subfamily.</text>
</comment>
<evidence type="ECO:0000313" key="14">
    <source>
        <dbReference type="Proteomes" id="UP000705379"/>
    </source>
</evidence>
<dbReference type="Gene3D" id="3.40.50.300">
    <property type="entry name" value="P-loop containing nucleotide triphosphate hydrolases"/>
    <property type="match status" value="3"/>
</dbReference>
<evidence type="ECO:0000256" key="10">
    <source>
        <dbReference type="PROSITE-ProRule" id="PRU00560"/>
    </source>
</evidence>
<dbReference type="PANTHER" id="PTHR11070">
    <property type="entry name" value="UVRD / RECB / PCRA DNA HELICASE FAMILY MEMBER"/>
    <property type="match status" value="1"/>
</dbReference>
<evidence type="ECO:0000259" key="12">
    <source>
        <dbReference type="PROSITE" id="PS51198"/>
    </source>
</evidence>
<evidence type="ECO:0000256" key="7">
    <source>
        <dbReference type="ARBA" id="ARBA00034617"/>
    </source>
</evidence>
<dbReference type="EC" id="5.6.2.4" evidence="8"/>
<keyword evidence="2 10" id="KW-0547">Nucleotide-binding</keyword>
<evidence type="ECO:0000256" key="3">
    <source>
        <dbReference type="ARBA" id="ARBA00022801"/>
    </source>
</evidence>
<keyword evidence="5 10" id="KW-0067">ATP-binding</keyword>
<dbReference type="Pfam" id="PF01396">
    <property type="entry name" value="Zn_ribbon_Top1"/>
    <property type="match status" value="1"/>
</dbReference>
<feature type="compositionally biased region" description="Basic and acidic residues" evidence="11">
    <location>
        <begin position="966"/>
        <end position="979"/>
    </location>
</feature>
<reference evidence="13" key="1">
    <citation type="submission" date="2018-08" db="EMBL/GenBank/DDBJ databases">
        <authorList>
            <person name="Jin W."/>
            <person name="Wang H."/>
            <person name="Yang Y."/>
            <person name="Li M."/>
            <person name="Liu J."/>
        </authorList>
    </citation>
    <scope>NUCLEOTIDE SEQUENCE</scope>
    <source>
        <strain evidence="13">AESS21</strain>
    </source>
</reference>
<dbReference type="Pfam" id="PF00580">
    <property type="entry name" value="UvrD-helicase"/>
    <property type="match status" value="2"/>
</dbReference>
<dbReference type="SUPFAM" id="SSF57783">
    <property type="entry name" value="Zinc beta-ribbon"/>
    <property type="match status" value="1"/>
</dbReference>